<dbReference type="InterPro" id="IPR036286">
    <property type="entry name" value="LexA/Signal_pep-like_sf"/>
</dbReference>
<evidence type="ECO:0000313" key="9">
    <source>
        <dbReference type="Proteomes" id="UP000324351"/>
    </source>
</evidence>
<feature type="transmembrane region" description="Helical" evidence="7">
    <location>
        <begin position="149"/>
        <end position="168"/>
    </location>
</feature>
<dbReference type="EMBL" id="VUJW01000013">
    <property type="protein sequence ID" value="KAA1424122.1"/>
    <property type="molecule type" value="Genomic_DNA"/>
</dbReference>
<dbReference type="CDD" id="cd06530">
    <property type="entry name" value="S26_SPase_I"/>
    <property type="match status" value="1"/>
</dbReference>
<feature type="region of interest" description="Disordered" evidence="6">
    <location>
        <begin position="174"/>
        <end position="193"/>
    </location>
</feature>
<evidence type="ECO:0000256" key="6">
    <source>
        <dbReference type="SAM" id="MobiDB-lite"/>
    </source>
</evidence>
<organism evidence="8 9">
    <name type="scientific">Nocardioides antri</name>
    <dbReference type="NCBI Taxonomy" id="2607659"/>
    <lineage>
        <taxon>Bacteria</taxon>
        <taxon>Bacillati</taxon>
        <taxon>Actinomycetota</taxon>
        <taxon>Actinomycetes</taxon>
        <taxon>Propionibacteriales</taxon>
        <taxon>Nocardioidaceae</taxon>
        <taxon>Nocardioides</taxon>
    </lineage>
</organism>
<evidence type="ECO:0000313" key="8">
    <source>
        <dbReference type="EMBL" id="KAA1424122.1"/>
    </source>
</evidence>
<dbReference type="GO" id="GO:0009003">
    <property type="term" value="F:signal peptidase activity"/>
    <property type="evidence" value="ECO:0007669"/>
    <property type="project" value="UniProtKB-EC"/>
</dbReference>
<dbReference type="PANTHER" id="PTHR10806:SF6">
    <property type="entry name" value="SIGNAL PEPTIDASE COMPLEX CATALYTIC SUBUNIT SEC11"/>
    <property type="match status" value="1"/>
</dbReference>
<evidence type="ECO:0000256" key="7">
    <source>
        <dbReference type="SAM" id="Phobius"/>
    </source>
</evidence>
<proteinExistence type="predicted"/>
<feature type="transmembrane region" description="Helical" evidence="7">
    <location>
        <begin position="7"/>
        <end position="33"/>
    </location>
</feature>
<evidence type="ECO:0000256" key="3">
    <source>
        <dbReference type="ARBA" id="ARBA00022989"/>
    </source>
</evidence>
<keyword evidence="4 7" id="KW-0472">Membrane</keyword>
<dbReference type="PANTHER" id="PTHR10806">
    <property type="entry name" value="SIGNAL PEPTIDASE COMPLEX CATALYTIC SUBUNIT SEC11"/>
    <property type="match status" value="1"/>
</dbReference>
<dbReference type="GO" id="GO:0006465">
    <property type="term" value="P:signal peptide processing"/>
    <property type="evidence" value="ECO:0007669"/>
    <property type="project" value="UniProtKB-UniRule"/>
</dbReference>
<evidence type="ECO:0000256" key="1">
    <source>
        <dbReference type="ARBA" id="ARBA00004370"/>
    </source>
</evidence>
<sequence>MSSPGRVLGWLGQVVAWSFVIAVTAVLTATVAVPRLAGATPYTVLTSSMEPGMPAGSLVVVKPVEPDQLGVGTVITYQLESGKADVVTHRVVAVENAINGEQTFITQGDANNVADPEPVRPVQIKGERWYAMPYLGHVNKVLTGSQRQMAVYVVGSLLLAYAAFMFTGSMRERSRTKREARAAKEQTKEDVLA</sequence>
<evidence type="ECO:0000256" key="5">
    <source>
        <dbReference type="NCBIfam" id="TIGR02228"/>
    </source>
</evidence>
<dbReference type="Proteomes" id="UP000324351">
    <property type="component" value="Unassembled WGS sequence"/>
</dbReference>
<dbReference type="GO" id="GO:0016020">
    <property type="term" value="C:membrane"/>
    <property type="evidence" value="ECO:0007669"/>
    <property type="project" value="UniProtKB-SubCell"/>
</dbReference>
<dbReference type="EC" id="3.4.21.89" evidence="5"/>
<reference evidence="8 9" key="1">
    <citation type="submission" date="2019-09" db="EMBL/GenBank/DDBJ databases">
        <title>Nocardioides panacisoli sp. nov., isolated from the soil of a ginseng field.</title>
        <authorList>
            <person name="Cho C."/>
        </authorList>
    </citation>
    <scope>NUCLEOTIDE SEQUENCE [LARGE SCALE GENOMIC DNA]</scope>
    <source>
        <strain evidence="8 9">BN140041</strain>
    </source>
</reference>
<keyword evidence="3 7" id="KW-1133">Transmembrane helix</keyword>
<dbReference type="AlphaFoldDB" id="A0A5B1LTX7"/>
<name>A0A5B1LTX7_9ACTN</name>
<evidence type="ECO:0000256" key="4">
    <source>
        <dbReference type="ARBA" id="ARBA00023136"/>
    </source>
</evidence>
<accession>A0A5B1LTX7</accession>
<evidence type="ECO:0000256" key="2">
    <source>
        <dbReference type="ARBA" id="ARBA00022692"/>
    </source>
</evidence>
<gene>
    <name evidence="8" type="ORF">F0U47_19155</name>
</gene>
<keyword evidence="8" id="KW-0378">Hydrolase</keyword>
<keyword evidence="2 7" id="KW-0812">Transmembrane</keyword>
<comment type="caution">
    <text evidence="8">The sequence shown here is derived from an EMBL/GenBank/DDBJ whole genome shotgun (WGS) entry which is preliminary data.</text>
</comment>
<dbReference type="SUPFAM" id="SSF51306">
    <property type="entry name" value="LexA/Signal peptidase"/>
    <property type="match status" value="1"/>
</dbReference>
<dbReference type="RefSeq" id="WP_149752093.1">
    <property type="nucleotide sequence ID" value="NZ_VUJW01000013.1"/>
</dbReference>
<dbReference type="NCBIfam" id="TIGR02228">
    <property type="entry name" value="sigpep_I_arch"/>
    <property type="match status" value="1"/>
</dbReference>
<dbReference type="InterPro" id="IPR001733">
    <property type="entry name" value="Peptidase_S26B"/>
</dbReference>
<comment type="subcellular location">
    <subcellularLocation>
        <location evidence="1">Membrane</location>
    </subcellularLocation>
</comment>
<dbReference type="GO" id="GO:0004252">
    <property type="term" value="F:serine-type endopeptidase activity"/>
    <property type="evidence" value="ECO:0007669"/>
    <property type="project" value="UniProtKB-UniRule"/>
</dbReference>
<protein>
    <recommendedName>
        <fullName evidence="5">Signal peptidase I</fullName>
        <ecNumber evidence="5">3.4.21.89</ecNumber>
    </recommendedName>
</protein>
<reference evidence="8 9" key="2">
    <citation type="submission" date="2019-09" db="EMBL/GenBank/DDBJ databases">
        <authorList>
            <person name="Jin C."/>
        </authorList>
    </citation>
    <scope>NUCLEOTIDE SEQUENCE [LARGE SCALE GENOMIC DNA]</scope>
    <source>
        <strain evidence="8 9">BN140041</strain>
    </source>
</reference>
<dbReference type="InterPro" id="IPR019533">
    <property type="entry name" value="Peptidase_S26"/>
</dbReference>
<keyword evidence="9" id="KW-1185">Reference proteome</keyword>